<dbReference type="Gene3D" id="2.30.280.10">
    <property type="entry name" value="SRA-YDG"/>
    <property type="match status" value="1"/>
</dbReference>
<evidence type="ECO:0000256" key="5">
    <source>
        <dbReference type="ARBA" id="ARBA00023328"/>
    </source>
</evidence>
<keyword evidence="4 6" id="KW-0539">Nucleus</keyword>
<dbReference type="Pfam" id="PF00856">
    <property type="entry name" value="SET"/>
    <property type="match status" value="1"/>
</dbReference>
<dbReference type="SUPFAM" id="SSF82199">
    <property type="entry name" value="SET domain"/>
    <property type="match status" value="1"/>
</dbReference>
<keyword evidence="12" id="KW-1185">Reference proteome</keyword>
<dbReference type="PROSITE" id="PS50280">
    <property type="entry name" value="SET"/>
    <property type="match status" value="1"/>
</dbReference>
<sequence length="679" mass="75339">MNSTIDLNLQPDSSITLTTTTSTSTSAFLTPKTEPFDDVQQGVLRPPPPDHAAPPSPQEAQLLRAFSNHVLGLSHGPQFAPQTLALHDPLNAYVYSEFNRVSELFRSAFSAAEAAAEAAGAPRDDDIDEEAPLDEAAAGENPLALVPAADPEATNDRQVTLARRASYRLHRRSSELVRMMDLGPNDVVFYRDQVRRTLMIYNALRVLSGKVRGNFIAATLMRTQGLWINRDKRFVGSIPGIHVGDIFLYRMELCVIGLHGQTQAGIDYVRARESSNGEPIATSIIVSGGYEDDEDAGDVITYTGHGGQDQSNHQCAHQELVGGNLALERSMHYGIEIRVIRGIKNYSSGMQMIYVYDGLYRITDFWFDGGRSGFRVCKYKLERMDGQREMGSAILKLAKSLKISPLQVRPVGYLSLDLSKGTENVPVLLFNDIDGDKDPLLYEYLPMTVFPPFVHQQNKSGTGCACEADCGEDCLCIAKNGGEFPYSVNGLLIKGKSLVFECGPHCRCPPSCRNRVSQKGRKLRLEIFRSRETGWAVRSLDVIQAGSFVCEYTGVILTREQAQIIAMNGDGLVYPSRFTPKWEEWGDLSKVFSEFVRPTFPSIPPLDFAMDVSKMRNLACYISQSQMPNLLVQNVLYDHNNVSFPHLMLFALENIPPLMELSLDYGVPDDWSGKPLLCN</sequence>
<dbReference type="PANTHER" id="PTHR45660">
    <property type="entry name" value="HISTONE-LYSINE N-METHYLTRANSFERASE SETMAR"/>
    <property type="match status" value="1"/>
</dbReference>
<keyword evidence="5" id="KW-0137">Centromere</keyword>
<dbReference type="InterPro" id="IPR051357">
    <property type="entry name" value="H3K9_HMTase_SUVAR3-9"/>
</dbReference>
<evidence type="ECO:0000256" key="2">
    <source>
        <dbReference type="ARBA" id="ARBA00022454"/>
    </source>
</evidence>
<evidence type="ECO:0000256" key="6">
    <source>
        <dbReference type="PROSITE-ProRule" id="PRU00358"/>
    </source>
</evidence>
<dbReference type="Proteomes" id="UP001345219">
    <property type="component" value="Chromosome 24"/>
</dbReference>
<keyword evidence="3" id="KW-0156">Chromatin regulator</keyword>
<feature type="region of interest" description="Disordered" evidence="7">
    <location>
        <begin position="15"/>
        <end position="57"/>
    </location>
</feature>
<gene>
    <name evidence="11" type="ORF">SAY87_030940</name>
</gene>
<feature type="domain" description="YDG" evidence="10">
    <location>
        <begin position="236"/>
        <end position="383"/>
    </location>
</feature>
<dbReference type="GO" id="GO:0005634">
    <property type="term" value="C:nucleus"/>
    <property type="evidence" value="ECO:0007669"/>
    <property type="project" value="UniProtKB-SubCell"/>
</dbReference>
<keyword evidence="2" id="KW-0158">Chromosome</keyword>
<dbReference type="InterPro" id="IPR007728">
    <property type="entry name" value="Pre-SET_dom"/>
</dbReference>
<feature type="domain" description="Pre-SET" evidence="9">
    <location>
        <begin position="462"/>
        <end position="520"/>
    </location>
</feature>
<protein>
    <submittedName>
        <fullName evidence="11">Uncharacterized protein</fullName>
    </submittedName>
</protein>
<feature type="domain" description="SET" evidence="8">
    <location>
        <begin position="523"/>
        <end position="666"/>
    </location>
</feature>
<feature type="compositionally biased region" description="Pro residues" evidence="7">
    <location>
        <begin position="45"/>
        <end position="57"/>
    </location>
</feature>
<dbReference type="SMART" id="SM00317">
    <property type="entry name" value="SET"/>
    <property type="match status" value="1"/>
</dbReference>
<dbReference type="InterPro" id="IPR025794">
    <property type="entry name" value="H3-K9-MeTrfase_plant"/>
</dbReference>
<evidence type="ECO:0000313" key="12">
    <source>
        <dbReference type="Proteomes" id="UP001345219"/>
    </source>
</evidence>
<dbReference type="PROSITE" id="PS51015">
    <property type="entry name" value="YDG"/>
    <property type="match status" value="1"/>
</dbReference>
<dbReference type="EMBL" id="JAXIOK010000005">
    <property type="protein sequence ID" value="KAK4770408.1"/>
    <property type="molecule type" value="Genomic_DNA"/>
</dbReference>
<dbReference type="InterPro" id="IPR046341">
    <property type="entry name" value="SET_dom_sf"/>
</dbReference>
<feature type="compositionally biased region" description="Low complexity" evidence="7">
    <location>
        <begin position="15"/>
        <end position="26"/>
    </location>
</feature>
<dbReference type="SMART" id="SM00468">
    <property type="entry name" value="PreSET"/>
    <property type="match status" value="1"/>
</dbReference>
<dbReference type="PROSITE" id="PS51575">
    <property type="entry name" value="SAM_MT43_SUVAR39_2"/>
    <property type="match status" value="1"/>
</dbReference>
<name>A0AAN7KU16_9MYRT</name>
<dbReference type="GO" id="GO:0042054">
    <property type="term" value="F:histone methyltransferase activity"/>
    <property type="evidence" value="ECO:0007669"/>
    <property type="project" value="InterPro"/>
</dbReference>
<dbReference type="Pfam" id="PF05033">
    <property type="entry name" value="Pre-SET"/>
    <property type="match status" value="1"/>
</dbReference>
<dbReference type="InterPro" id="IPR015947">
    <property type="entry name" value="PUA-like_sf"/>
</dbReference>
<reference evidence="11 12" key="1">
    <citation type="journal article" date="2023" name="Hortic Res">
        <title>Pangenome of water caltrop reveals structural variations and asymmetric subgenome divergence after allopolyploidization.</title>
        <authorList>
            <person name="Zhang X."/>
            <person name="Chen Y."/>
            <person name="Wang L."/>
            <person name="Yuan Y."/>
            <person name="Fang M."/>
            <person name="Shi L."/>
            <person name="Lu R."/>
            <person name="Comes H.P."/>
            <person name="Ma Y."/>
            <person name="Chen Y."/>
            <person name="Huang G."/>
            <person name="Zhou Y."/>
            <person name="Zheng Z."/>
            <person name="Qiu Y."/>
        </authorList>
    </citation>
    <scope>NUCLEOTIDE SEQUENCE [LARGE SCALE GENOMIC DNA]</scope>
    <source>
        <tissue evidence="11">Roots</tissue>
    </source>
</reference>
<dbReference type="InterPro" id="IPR003105">
    <property type="entry name" value="SRA_YDG"/>
</dbReference>
<organism evidence="11 12">
    <name type="scientific">Trapa incisa</name>
    <dbReference type="NCBI Taxonomy" id="236973"/>
    <lineage>
        <taxon>Eukaryota</taxon>
        <taxon>Viridiplantae</taxon>
        <taxon>Streptophyta</taxon>
        <taxon>Embryophyta</taxon>
        <taxon>Tracheophyta</taxon>
        <taxon>Spermatophyta</taxon>
        <taxon>Magnoliopsida</taxon>
        <taxon>eudicotyledons</taxon>
        <taxon>Gunneridae</taxon>
        <taxon>Pentapetalae</taxon>
        <taxon>rosids</taxon>
        <taxon>malvids</taxon>
        <taxon>Myrtales</taxon>
        <taxon>Lythraceae</taxon>
        <taxon>Trapa</taxon>
    </lineage>
</organism>
<dbReference type="Gene3D" id="2.170.270.10">
    <property type="entry name" value="SET domain"/>
    <property type="match status" value="1"/>
</dbReference>
<dbReference type="GO" id="GO:0003690">
    <property type="term" value="F:double-stranded DNA binding"/>
    <property type="evidence" value="ECO:0007669"/>
    <property type="project" value="TreeGrafter"/>
</dbReference>
<accession>A0AAN7KU16</accession>
<comment type="subcellular location">
    <subcellularLocation>
        <location evidence="1">Chromosome</location>
        <location evidence="1">Centromere</location>
    </subcellularLocation>
    <subcellularLocation>
        <location evidence="6">Nucleus</location>
    </subcellularLocation>
</comment>
<evidence type="ECO:0000256" key="1">
    <source>
        <dbReference type="ARBA" id="ARBA00004584"/>
    </source>
</evidence>
<comment type="caution">
    <text evidence="11">The sequence shown here is derived from an EMBL/GenBank/DDBJ whole genome shotgun (WGS) entry which is preliminary data.</text>
</comment>
<dbReference type="PROSITE" id="PS50867">
    <property type="entry name" value="PRE_SET"/>
    <property type="match status" value="1"/>
</dbReference>
<dbReference type="PANTHER" id="PTHR45660:SF3">
    <property type="entry name" value="HISTONE-LYSINE N-METHYLTRANSFERASE FAMILY MEMBER SUVH9"/>
    <property type="match status" value="1"/>
</dbReference>
<dbReference type="InterPro" id="IPR036987">
    <property type="entry name" value="SRA-YDG_sf"/>
</dbReference>
<evidence type="ECO:0000313" key="11">
    <source>
        <dbReference type="EMBL" id="KAK4770408.1"/>
    </source>
</evidence>
<dbReference type="InterPro" id="IPR001214">
    <property type="entry name" value="SET_dom"/>
</dbReference>
<dbReference type="AlphaFoldDB" id="A0AAN7KU16"/>
<dbReference type="Pfam" id="PF02182">
    <property type="entry name" value="SAD_SRA"/>
    <property type="match status" value="1"/>
</dbReference>
<evidence type="ECO:0000259" key="10">
    <source>
        <dbReference type="PROSITE" id="PS51015"/>
    </source>
</evidence>
<evidence type="ECO:0000259" key="8">
    <source>
        <dbReference type="PROSITE" id="PS50280"/>
    </source>
</evidence>
<proteinExistence type="predicted"/>
<evidence type="ECO:0000256" key="7">
    <source>
        <dbReference type="SAM" id="MobiDB-lite"/>
    </source>
</evidence>
<dbReference type="GO" id="GO:0000775">
    <property type="term" value="C:chromosome, centromeric region"/>
    <property type="evidence" value="ECO:0007669"/>
    <property type="project" value="UniProtKB-SubCell"/>
</dbReference>
<dbReference type="SUPFAM" id="SSF88697">
    <property type="entry name" value="PUA domain-like"/>
    <property type="match status" value="1"/>
</dbReference>
<evidence type="ECO:0000256" key="4">
    <source>
        <dbReference type="ARBA" id="ARBA00023242"/>
    </source>
</evidence>
<dbReference type="SMART" id="SM00466">
    <property type="entry name" value="SRA"/>
    <property type="match status" value="1"/>
</dbReference>
<evidence type="ECO:0000259" key="9">
    <source>
        <dbReference type="PROSITE" id="PS50867"/>
    </source>
</evidence>
<evidence type="ECO:0000256" key="3">
    <source>
        <dbReference type="ARBA" id="ARBA00022853"/>
    </source>
</evidence>
<dbReference type="GO" id="GO:0008270">
    <property type="term" value="F:zinc ion binding"/>
    <property type="evidence" value="ECO:0007669"/>
    <property type="project" value="InterPro"/>
</dbReference>